<evidence type="ECO:0000256" key="1">
    <source>
        <dbReference type="SAM" id="Phobius"/>
    </source>
</evidence>
<keyword evidence="1" id="KW-0472">Membrane</keyword>
<accession>A0ABR6VS94</accession>
<feature type="transmembrane region" description="Helical" evidence="1">
    <location>
        <begin position="29"/>
        <end position="50"/>
    </location>
</feature>
<proteinExistence type="predicted"/>
<dbReference type="Proteomes" id="UP000659698">
    <property type="component" value="Unassembled WGS sequence"/>
</dbReference>
<dbReference type="EMBL" id="JACOAF010000021">
    <property type="protein sequence ID" value="MBC3539723.1"/>
    <property type="molecule type" value="Genomic_DNA"/>
</dbReference>
<name>A0ABR6VS94_9BACT</name>
<sequence>MDFLINLLVSAGVLMLLAYIMPQVHIKSFWTALWVAFLIGILNATIGLLLRFPLNLVTLFFLQFVVRLVVTAIIIKLVDKLLKNFEVKGFWPALVIAIALAIASTLIERNDDEYDSAEYQQTSLVQTSAQPLLS</sequence>
<gene>
    <name evidence="2" type="ORF">H7U12_08520</name>
</gene>
<keyword evidence="3" id="KW-1185">Reference proteome</keyword>
<reference evidence="2 3" key="1">
    <citation type="journal article" date="2019" name="Int. J. Syst. Evol. Microbiol.">
        <title>Rufibacter sediminis sp. nov., isolated from freshwater lake sediment.</title>
        <authorList>
            <person name="Qu J.H."/>
            <person name="Zhang L.J."/>
            <person name="Fu Y.H."/>
            <person name="Li H.F."/>
        </authorList>
    </citation>
    <scope>NUCLEOTIDE SEQUENCE [LARGE SCALE GENOMIC DNA]</scope>
    <source>
        <strain evidence="2 3">H-1</strain>
    </source>
</reference>
<dbReference type="InterPro" id="IPR007165">
    <property type="entry name" value="Phage_holin_4_2"/>
</dbReference>
<dbReference type="Pfam" id="PF04020">
    <property type="entry name" value="Phage_holin_4_2"/>
    <property type="match status" value="1"/>
</dbReference>
<evidence type="ECO:0000313" key="3">
    <source>
        <dbReference type="Proteomes" id="UP000659698"/>
    </source>
</evidence>
<feature type="transmembrane region" description="Helical" evidence="1">
    <location>
        <begin position="90"/>
        <end position="107"/>
    </location>
</feature>
<keyword evidence="1" id="KW-1133">Transmembrane helix</keyword>
<dbReference type="RefSeq" id="WP_186635974.1">
    <property type="nucleotide sequence ID" value="NZ_JACOAF010000021.1"/>
</dbReference>
<keyword evidence="1" id="KW-0812">Transmembrane</keyword>
<comment type="caution">
    <text evidence="2">The sequence shown here is derived from an EMBL/GenBank/DDBJ whole genome shotgun (WGS) entry which is preliminary data.</text>
</comment>
<feature type="transmembrane region" description="Helical" evidence="1">
    <location>
        <begin position="56"/>
        <end position="78"/>
    </location>
</feature>
<protein>
    <submittedName>
        <fullName evidence="2">Phage holin family protein</fullName>
    </submittedName>
</protein>
<feature type="transmembrane region" description="Helical" evidence="1">
    <location>
        <begin position="6"/>
        <end position="22"/>
    </location>
</feature>
<dbReference type="PANTHER" id="PTHR37309:SF1">
    <property type="entry name" value="SLR0284 PROTEIN"/>
    <property type="match status" value="1"/>
</dbReference>
<organism evidence="2 3">
    <name type="scientific">Rufibacter sediminis</name>
    <dbReference type="NCBI Taxonomy" id="2762756"/>
    <lineage>
        <taxon>Bacteria</taxon>
        <taxon>Pseudomonadati</taxon>
        <taxon>Bacteroidota</taxon>
        <taxon>Cytophagia</taxon>
        <taxon>Cytophagales</taxon>
        <taxon>Hymenobacteraceae</taxon>
        <taxon>Rufibacter</taxon>
    </lineage>
</organism>
<dbReference type="PANTHER" id="PTHR37309">
    <property type="entry name" value="SLR0284 PROTEIN"/>
    <property type="match status" value="1"/>
</dbReference>
<evidence type="ECO:0000313" key="2">
    <source>
        <dbReference type="EMBL" id="MBC3539723.1"/>
    </source>
</evidence>